<dbReference type="AlphaFoldDB" id="A0A9W9ZQN4"/>
<keyword evidence="4" id="KW-1185">Reference proteome</keyword>
<dbReference type="Pfam" id="PF20478">
    <property type="entry name" value="P2RX7_C"/>
    <property type="match status" value="1"/>
</dbReference>
<dbReference type="EMBL" id="MU825878">
    <property type="protein sequence ID" value="KAJ7386146.1"/>
    <property type="molecule type" value="Genomic_DNA"/>
</dbReference>
<feature type="region of interest" description="Disordered" evidence="1">
    <location>
        <begin position="1"/>
        <end position="23"/>
    </location>
</feature>
<dbReference type="OrthoDB" id="5977621at2759"/>
<organism evidence="3 4">
    <name type="scientific">Desmophyllum pertusum</name>
    <dbReference type="NCBI Taxonomy" id="174260"/>
    <lineage>
        <taxon>Eukaryota</taxon>
        <taxon>Metazoa</taxon>
        <taxon>Cnidaria</taxon>
        <taxon>Anthozoa</taxon>
        <taxon>Hexacorallia</taxon>
        <taxon>Scleractinia</taxon>
        <taxon>Caryophylliina</taxon>
        <taxon>Caryophylliidae</taxon>
        <taxon>Desmophyllum</taxon>
    </lineage>
</organism>
<dbReference type="Proteomes" id="UP001163046">
    <property type="component" value="Unassembled WGS sequence"/>
</dbReference>
<gene>
    <name evidence="3" type="ORF">OS493_012492</name>
</gene>
<sequence length="214" mass="24822">MSDCSSGSSSDSEGSQNDSEWNYIPGYVAVEDEREGAELLPEEGDSDVDFDEYYYADEPLADEEWIQQYNRDIKAKEDKQKELGRRLDDTELVGSWCTCGNCDTQHLQNANECFAVRKTRNAWLLLKKNWPVCLEKWSLRISAVKYKRRDGKRYKKQDSEAGFLRSVAYREFTYLVHGYLGNKRVPLPACAYHVIRGTFSDKKEEFTGFQDEED</sequence>
<dbReference type="PANTHER" id="PTHR36981:SF1">
    <property type="entry name" value="P2X PURINORECEPTOR 7 INTRACELLULAR DOMAIN-CONTAINING PROTEIN"/>
    <property type="match status" value="1"/>
</dbReference>
<evidence type="ECO:0000313" key="4">
    <source>
        <dbReference type="Proteomes" id="UP001163046"/>
    </source>
</evidence>
<feature type="compositionally biased region" description="Low complexity" evidence="1">
    <location>
        <begin position="1"/>
        <end position="20"/>
    </location>
</feature>
<evidence type="ECO:0000256" key="1">
    <source>
        <dbReference type="SAM" id="MobiDB-lite"/>
    </source>
</evidence>
<protein>
    <recommendedName>
        <fullName evidence="2">P2X purinoreceptor 7 intracellular domain-containing protein</fullName>
    </recommendedName>
</protein>
<comment type="caution">
    <text evidence="3">The sequence shown here is derived from an EMBL/GenBank/DDBJ whole genome shotgun (WGS) entry which is preliminary data.</text>
</comment>
<dbReference type="PANTHER" id="PTHR36981">
    <property type="entry name" value="ZGC:195170"/>
    <property type="match status" value="1"/>
</dbReference>
<evidence type="ECO:0000313" key="3">
    <source>
        <dbReference type="EMBL" id="KAJ7386146.1"/>
    </source>
</evidence>
<proteinExistence type="predicted"/>
<accession>A0A9W9ZQN4</accession>
<dbReference type="InterPro" id="IPR046815">
    <property type="entry name" value="P2RX7_C"/>
</dbReference>
<name>A0A9W9ZQN4_9CNID</name>
<feature type="domain" description="P2X purinoreceptor 7 intracellular" evidence="2">
    <location>
        <begin position="79"/>
        <end position="210"/>
    </location>
</feature>
<reference evidence="3" key="1">
    <citation type="submission" date="2023-01" db="EMBL/GenBank/DDBJ databases">
        <title>Genome assembly of the deep-sea coral Lophelia pertusa.</title>
        <authorList>
            <person name="Herrera S."/>
            <person name="Cordes E."/>
        </authorList>
    </citation>
    <scope>NUCLEOTIDE SEQUENCE</scope>
    <source>
        <strain evidence="3">USNM1676648</strain>
        <tissue evidence="3">Polyp</tissue>
    </source>
</reference>
<evidence type="ECO:0000259" key="2">
    <source>
        <dbReference type="Pfam" id="PF20478"/>
    </source>
</evidence>